<evidence type="ECO:0000256" key="1">
    <source>
        <dbReference type="SAM" id="Phobius"/>
    </source>
</evidence>
<evidence type="ECO:0000313" key="2">
    <source>
        <dbReference type="EMBL" id="TVT55813.1"/>
    </source>
</evidence>
<evidence type="ECO:0000313" key="3">
    <source>
        <dbReference type="Proteomes" id="UP000317355"/>
    </source>
</evidence>
<comment type="caution">
    <text evidence="2">The sequence shown here is derived from an EMBL/GenBank/DDBJ whole genome shotgun (WGS) entry which is preliminary data.</text>
</comment>
<feature type="transmembrane region" description="Helical" evidence="1">
    <location>
        <begin position="261"/>
        <end position="281"/>
    </location>
</feature>
<keyword evidence="1" id="KW-0472">Membrane</keyword>
<organism evidence="2 3">
    <name type="scientific">Sedimenticola thiotaurini</name>
    <dbReference type="NCBI Taxonomy" id="1543721"/>
    <lineage>
        <taxon>Bacteria</taxon>
        <taxon>Pseudomonadati</taxon>
        <taxon>Pseudomonadota</taxon>
        <taxon>Gammaproteobacteria</taxon>
        <taxon>Chromatiales</taxon>
        <taxon>Sedimenticolaceae</taxon>
        <taxon>Sedimenticola</taxon>
    </lineage>
</organism>
<keyword evidence="1" id="KW-1133">Transmembrane helix</keyword>
<feature type="transmembrane region" description="Helical" evidence="1">
    <location>
        <begin position="58"/>
        <end position="80"/>
    </location>
</feature>
<feature type="transmembrane region" description="Helical" evidence="1">
    <location>
        <begin position="293"/>
        <end position="314"/>
    </location>
</feature>
<dbReference type="EMBL" id="VMRY01000028">
    <property type="protein sequence ID" value="TVT55813.1"/>
    <property type="molecule type" value="Genomic_DNA"/>
</dbReference>
<name>A0A558D493_9GAMM</name>
<feature type="transmembrane region" description="Helical" evidence="1">
    <location>
        <begin position="204"/>
        <end position="224"/>
    </location>
</feature>
<reference evidence="2 3" key="1">
    <citation type="submission" date="2019-07" db="EMBL/GenBank/DDBJ databases">
        <title>The pathways for chlorine oxyanion respiration interact through the shared metabolite chlorate.</title>
        <authorList>
            <person name="Barnum T.P."/>
            <person name="Cheng Y."/>
            <person name="Hill K.A."/>
            <person name="Lucas L.N."/>
            <person name="Carlson H.K."/>
            <person name="Coates J.D."/>
        </authorList>
    </citation>
    <scope>NUCLEOTIDE SEQUENCE [LARGE SCALE GENOMIC DNA]</scope>
    <source>
        <strain evidence="2">BK-3</strain>
    </source>
</reference>
<accession>A0A558D493</accession>
<feature type="transmembrane region" description="Helical" evidence="1">
    <location>
        <begin position="230"/>
        <end position="254"/>
    </location>
</feature>
<protein>
    <submittedName>
        <fullName evidence="2">Uncharacterized protein</fullName>
    </submittedName>
</protein>
<feature type="transmembrane region" description="Helical" evidence="1">
    <location>
        <begin position="21"/>
        <end position="46"/>
    </location>
</feature>
<sequence>MSKQQPEFSWEIDFPLITNSLVLSAWFKAMGAAYLVIMIILGTILLGTGEVADLPELAGVFALVMIGVAFAGLLIMLVVFGNRFKARFTLTDKGIRYEGIDTRARALARITVVTGAIGGSPRTAGAGLLAVSNERVDLAWSGAFEARYHPKQRTIAIRNQWRDQLHLYCTEENYEQVKQRVEQKLVSKGTAERLTSTPSPLPRALLVTLLIALATLPLFALVDIVGLDLFIPLLILVFGLATVWLIPLFGWVVLPLEGYILVYLAFALFETSELKLISTYRFRKYELLDAGEWIVMGLAIAGMIYLGMTAWRAVRGRVVPVLMQE</sequence>
<dbReference type="Proteomes" id="UP000317355">
    <property type="component" value="Unassembled WGS sequence"/>
</dbReference>
<gene>
    <name evidence="2" type="ORF">FHK82_07705</name>
</gene>
<keyword evidence="1" id="KW-0812">Transmembrane</keyword>
<dbReference type="AlphaFoldDB" id="A0A558D493"/>
<proteinExistence type="predicted"/>